<keyword evidence="4" id="KW-1185">Reference proteome</keyword>
<keyword evidence="1" id="KW-0723">Serine/threonine-protein kinase</keyword>
<dbReference type="AlphaFoldDB" id="A0A7G1P5Z0"/>
<dbReference type="KEGG" id="sgm:GCM10017557_53010"/>
<organism evidence="3 4">
    <name type="scientific">Streptomyces aurantiacus</name>
    <dbReference type="NCBI Taxonomy" id="47760"/>
    <lineage>
        <taxon>Bacteria</taxon>
        <taxon>Bacillati</taxon>
        <taxon>Actinomycetota</taxon>
        <taxon>Actinomycetes</taxon>
        <taxon>Kitasatosporales</taxon>
        <taxon>Streptomycetaceae</taxon>
        <taxon>Streptomyces</taxon>
        <taxon>Streptomyces aurantiacus group</taxon>
    </lineage>
</organism>
<evidence type="ECO:0000259" key="2">
    <source>
        <dbReference type="Pfam" id="PF13581"/>
    </source>
</evidence>
<dbReference type="Proteomes" id="UP000516444">
    <property type="component" value="Chromosome"/>
</dbReference>
<accession>A0A7G1P5Z0</accession>
<dbReference type="InterPro" id="IPR003594">
    <property type="entry name" value="HATPase_dom"/>
</dbReference>
<dbReference type="RefSeq" id="WP_190852403.1">
    <property type="nucleotide sequence ID" value="NZ_AP023440.1"/>
</dbReference>
<dbReference type="CDD" id="cd16936">
    <property type="entry name" value="HATPase_RsbW-like"/>
    <property type="match status" value="1"/>
</dbReference>
<dbReference type="Pfam" id="PF13581">
    <property type="entry name" value="HATPase_c_2"/>
    <property type="match status" value="1"/>
</dbReference>
<dbReference type="PANTHER" id="PTHR35526">
    <property type="entry name" value="ANTI-SIGMA-F FACTOR RSBW-RELATED"/>
    <property type="match status" value="1"/>
</dbReference>
<keyword evidence="1" id="KW-0808">Transferase</keyword>
<evidence type="ECO:0000256" key="1">
    <source>
        <dbReference type="ARBA" id="ARBA00022527"/>
    </source>
</evidence>
<dbReference type="PANTHER" id="PTHR35526:SF3">
    <property type="entry name" value="ANTI-SIGMA-F FACTOR RSBW"/>
    <property type="match status" value="1"/>
</dbReference>
<dbReference type="EMBL" id="AP023440">
    <property type="protein sequence ID" value="BCL30442.1"/>
    <property type="molecule type" value="Genomic_DNA"/>
</dbReference>
<proteinExistence type="predicted"/>
<sequence>MVTVSPSPSRSFTTECEADPALAYTLHLSHDPRGARIARVTLRAVLAGHDMSQLIDPAELLASELVTNAYRHSAGPAALRLRGLGGGRLRMSVWDANPHIPPPFDKRSGPLRPASVPVRADGGRGLFLVCHYADAWGGYPLGDDLFGVNGKLLWCELGAASAADRAGEPPRERR</sequence>
<dbReference type="Gene3D" id="3.30.565.10">
    <property type="entry name" value="Histidine kinase-like ATPase, C-terminal domain"/>
    <property type="match status" value="1"/>
</dbReference>
<name>A0A7G1P5Z0_9ACTN</name>
<dbReference type="SUPFAM" id="SSF55874">
    <property type="entry name" value="ATPase domain of HSP90 chaperone/DNA topoisomerase II/histidine kinase"/>
    <property type="match status" value="1"/>
</dbReference>
<evidence type="ECO:0000313" key="4">
    <source>
        <dbReference type="Proteomes" id="UP000516444"/>
    </source>
</evidence>
<dbReference type="InterPro" id="IPR036890">
    <property type="entry name" value="HATPase_C_sf"/>
</dbReference>
<feature type="domain" description="Histidine kinase/HSP90-like ATPase" evidence="2">
    <location>
        <begin position="30"/>
        <end position="134"/>
    </location>
</feature>
<gene>
    <name evidence="3" type="ORF">GCM10017557_53010</name>
</gene>
<keyword evidence="1" id="KW-0418">Kinase</keyword>
<protein>
    <submittedName>
        <fullName evidence="3">ATPase</fullName>
    </submittedName>
</protein>
<dbReference type="InterPro" id="IPR050267">
    <property type="entry name" value="Anti-sigma-factor_SerPK"/>
</dbReference>
<reference evidence="3 4" key="1">
    <citation type="journal article" date="2014" name="Int. J. Syst. Evol. Microbiol.">
        <title>Complete genome sequence of Corynebacterium casei LMG S-19264T (=DSM 44701T), isolated from a smear-ripened cheese.</title>
        <authorList>
            <consortium name="US DOE Joint Genome Institute (JGI-PGF)"/>
            <person name="Walter F."/>
            <person name="Albersmeier A."/>
            <person name="Kalinowski J."/>
            <person name="Ruckert C."/>
        </authorList>
    </citation>
    <scope>NUCLEOTIDE SEQUENCE [LARGE SCALE GENOMIC DNA]</scope>
    <source>
        <strain evidence="3 4">JCM 4677</strain>
    </source>
</reference>
<evidence type="ECO:0000313" key="3">
    <source>
        <dbReference type="EMBL" id="BCL30442.1"/>
    </source>
</evidence>
<dbReference type="GO" id="GO:0004674">
    <property type="term" value="F:protein serine/threonine kinase activity"/>
    <property type="evidence" value="ECO:0007669"/>
    <property type="project" value="UniProtKB-KW"/>
</dbReference>